<sequence length="98" mass="10438">LFLALKKNTGLTALVITHDLGLAWNIADTVAVMYRGEIVEHGPVEDVLLNPQHDYTRKLLAAVPGFRSERAVPGQAAQATTTQAGRTDAKETGGAVND</sequence>
<keyword evidence="1" id="KW-0813">Transport</keyword>
<dbReference type="PANTHER" id="PTHR43230:SF3">
    <property type="entry name" value="ABC-TYPE DIPEPTIDE_OLIGOPEPTIDE TRANSPORT SYSTEM, ATPASE COMPONENT"/>
    <property type="match status" value="1"/>
</dbReference>
<evidence type="ECO:0000313" key="7">
    <source>
        <dbReference type="Proteomes" id="UP000235598"/>
    </source>
</evidence>
<dbReference type="Proteomes" id="UP000235598">
    <property type="component" value="Unassembled WGS sequence"/>
</dbReference>
<evidence type="ECO:0000256" key="3">
    <source>
        <dbReference type="ARBA" id="ARBA00022840"/>
    </source>
</evidence>
<organism evidence="6 7">
    <name type="scientific">Brevibacterium paucivorans</name>
    <dbReference type="NCBI Taxonomy" id="170994"/>
    <lineage>
        <taxon>Bacteria</taxon>
        <taxon>Bacillati</taxon>
        <taxon>Actinomycetota</taxon>
        <taxon>Actinomycetes</taxon>
        <taxon>Micrococcales</taxon>
        <taxon>Brevibacteriaceae</taxon>
        <taxon>Brevibacterium</taxon>
    </lineage>
</organism>
<gene>
    <name evidence="6" type="ORF">CJ199_13110</name>
</gene>
<feature type="non-terminal residue" evidence="6">
    <location>
        <position position="1"/>
    </location>
</feature>
<proteinExistence type="predicted"/>
<reference evidence="6 7" key="1">
    <citation type="submission" date="2017-09" db="EMBL/GenBank/DDBJ databases">
        <title>Bacterial strain isolated from the female urinary microbiota.</title>
        <authorList>
            <person name="Thomas-White K."/>
            <person name="Kumar N."/>
            <person name="Forster S."/>
            <person name="Putonti C."/>
            <person name="Lawley T."/>
            <person name="Wolfe A.J."/>
        </authorList>
    </citation>
    <scope>NUCLEOTIDE SEQUENCE [LARGE SCALE GENOMIC DNA]</scope>
    <source>
        <strain evidence="6 7">UMB1301</strain>
    </source>
</reference>
<dbReference type="AlphaFoldDB" id="A0A2N6VJF9"/>
<comment type="caution">
    <text evidence="6">The sequence shown here is derived from an EMBL/GenBank/DDBJ whole genome shotgun (WGS) entry which is preliminary data.</text>
</comment>
<dbReference type="EMBL" id="PNHK01000220">
    <property type="protein sequence ID" value="PMD04256.1"/>
    <property type="molecule type" value="Genomic_DNA"/>
</dbReference>
<keyword evidence="2" id="KW-0547">Nucleotide-binding</keyword>
<dbReference type="PANTHER" id="PTHR43230">
    <property type="entry name" value="ABC-TYPE DIPEPTIDE/OLIGOPEPTIDE TRANSPORT SYSTEM, ATPASE COMPONENT"/>
    <property type="match status" value="1"/>
</dbReference>
<dbReference type="Pfam" id="PF08352">
    <property type="entry name" value="oligo_HPY"/>
    <property type="match status" value="1"/>
</dbReference>
<name>A0A2N6VJF9_9MICO</name>
<dbReference type="InterPro" id="IPR013563">
    <property type="entry name" value="Oligopep_ABC_C"/>
</dbReference>
<feature type="domain" description="Oligopeptide/dipeptide ABC transporter C-terminal" evidence="5">
    <location>
        <begin position="39"/>
        <end position="84"/>
    </location>
</feature>
<evidence type="ECO:0000256" key="2">
    <source>
        <dbReference type="ARBA" id="ARBA00022741"/>
    </source>
</evidence>
<evidence type="ECO:0000256" key="4">
    <source>
        <dbReference type="SAM" id="MobiDB-lite"/>
    </source>
</evidence>
<protein>
    <submittedName>
        <fullName evidence="6">ABC transporter ATP-binding protein</fullName>
    </submittedName>
</protein>
<feature type="region of interest" description="Disordered" evidence="4">
    <location>
        <begin position="71"/>
        <end position="98"/>
    </location>
</feature>
<dbReference type="GO" id="GO:0005524">
    <property type="term" value="F:ATP binding"/>
    <property type="evidence" value="ECO:0007669"/>
    <property type="project" value="UniProtKB-KW"/>
</dbReference>
<evidence type="ECO:0000256" key="1">
    <source>
        <dbReference type="ARBA" id="ARBA00022448"/>
    </source>
</evidence>
<dbReference type="SUPFAM" id="SSF52540">
    <property type="entry name" value="P-loop containing nucleoside triphosphate hydrolases"/>
    <property type="match status" value="1"/>
</dbReference>
<dbReference type="Gene3D" id="3.40.50.300">
    <property type="entry name" value="P-loop containing nucleotide triphosphate hydrolases"/>
    <property type="match status" value="1"/>
</dbReference>
<evidence type="ECO:0000259" key="5">
    <source>
        <dbReference type="Pfam" id="PF08352"/>
    </source>
</evidence>
<evidence type="ECO:0000313" key="6">
    <source>
        <dbReference type="EMBL" id="PMD04256.1"/>
    </source>
</evidence>
<dbReference type="InterPro" id="IPR027417">
    <property type="entry name" value="P-loop_NTPase"/>
</dbReference>
<dbReference type="GO" id="GO:0015833">
    <property type="term" value="P:peptide transport"/>
    <property type="evidence" value="ECO:0007669"/>
    <property type="project" value="InterPro"/>
</dbReference>
<accession>A0A2N6VJF9</accession>
<keyword evidence="3 6" id="KW-0067">ATP-binding</keyword>
<feature type="compositionally biased region" description="Low complexity" evidence="4">
    <location>
        <begin position="75"/>
        <end position="84"/>
    </location>
</feature>